<evidence type="ECO:0000259" key="8">
    <source>
        <dbReference type="PROSITE" id="PS50802"/>
    </source>
</evidence>
<reference evidence="9 10" key="1">
    <citation type="journal article" date="2017" name="Mol. Ecol.">
        <title>Comparative and population genomic landscape of Phellinus noxius: A hypervariable fungus causing root rot in trees.</title>
        <authorList>
            <person name="Chung C.L."/>
            <person name="Lee T.J."/>
            <person name="Akiba M."/>
            <person name="Lee H.H."/>
            <person name="Kuo T.H."/>
            <person name="Liu D."/>
            <person name="Ke H.M."/>
            <person name="Yokoi T."/>
            <person name="Roa M.B."/>
            <person name="Lu M.J."/>
            <person name="Chang Y.Y."/>
            <person name="Ann P.J."/>
            <person name="Tsai J.N."/>
            <person name="Chen C.Y."/>
            <person name="Tzean S.S."/>
            <person name="Ota Y."/>
            <person name="Hattori T."/>
            <person name="Sahashi N."/>
            <person name="Liou R.F."/>
            <person name="Kikuchi T."/>
            <person name="Tsai I.J."/>
        </authorList>
    </citation>
    <scope>NUCLEOTIDE SEQUENCE [LARGE SCALE GENOMIC DNA]</scope>
    <source>
        <strain evidence="9 10">FFPRI411160</strain>
    </source>
</reference>
<evidence type="ECO:0000256" key="1">
    <source>
        <dbReference type="ARBA" id="ARBA00000707"/>
    </source>
</evidence>
<protein>
    <recommendedName>
        <fullName evidence="2">ubiquitinyl hydrolase 1</fullName>
        <ecNumber evidence="2">3.4.19.12</ecNumber>
    </recommendedName>
</protein>
<evidence type="ECO:0000256" key="4">
    <source>
        <dbReference type="ARBA" id="ARBA00022786"/>
    </source>
</evidence>
<organism evidence="9 10">
    <name type="scientific">Pyrrhoderma noxium</name>
    <dbReference type="NCBI Taxonomy" id="2282107"/>
    <lineage>
        <taxon>Eukaryota</taxon>
        <taxon>Fungi</taxon>
        <taxon>Dikarya</taxon>
        <taxon>Basidiomycota</taxon>
        <taxon>Agaricomycotina</taxon>
        <taxon>Agaricomycetes</taxon>
        <taxon>Hymenochaetales</taxon>
        <taxon>Hymenochaetaceae</taxon>
        <taxon>Pyrrhoderma</taxon>
    </lineage>
</organism>
<comment type="caution">
    <text evidence="9">The sequence shown here is derived from an EMBL/GenBank/DDBJ whole genome shotgun (WGS) entry which is preliminary data.</text>
</comment>
<keyword evidence="10" id="KW-1185">Reference proteome</keyword>
<evidence type="ECO:0000256" key="6">
    <source>
        <dbReference type="ARBA" id="ARBA00022807"/>
    </source>
</evidence>
<dbReference type="GO" id="GO:0071108">
    <property type="term" value="P:protein K48-linked deubiquitination"/>
    <property type="evidence" value="ECO:0007669"/>
    <property type="project" value="TreeGrafter"/>
</dbReference>
<keyword evidence="4" id="KW-0833">Ubl conjugation pathway</keyword>
<proteinExistence type="predicted"/>
<dbReference type="InterPro" id="IPR003323">
    <property type="entry name" value="OTU_dom"/>
</dbReference>
<dbReference type="OrthoDB" id="18915at2759"/>
<dbReference type="Proteomes" id="UP000217199">
    <property type="component" value="Unassembled WGS sequence"/>
</dbReference>
<evidence type="ECO:0000313" key="10">
    <source>
        <dbReference type="Proteomes" id="UP000217199"/>
    </source>
</evidence>
<dbReference type="PROSITE" id="PS50802">
    <property type="entry name" value="OTU"/>
    <property type="match status" value="1"/>
</dbReference>
<evidence type="ECO:0000256" key="2">
    <source>
        <dbReference type="ARBA" id="ARBA00012759"/>
    </source>
</evidence>
<dbReference type="PANTHER" id="PTHR12931:SF15">
    <property type="entry name" value="UBIQUITIN THIOESTERASE OTUBAIN-LIKE"/>
    <property type="match status" value="1"/>
</dbReference>
<dbReference type="Gene3D" id="3.30.200.60">
    <property type="entry name" value="Peptidase C65 Otubain, subdomain 1"/>
    <property type="match status" value="1"/>
</dbReference>
<name>A0A286U7V6_9AGAM</name>
<dbReference type="InterPro" id="IPR019400">
    <property type="entry name" value="Peptidase_C65_otubain"/>
</dbReference>
<dbReference type="GO" id="GO:0006508">
    <property type="term" value="P:proteolysis"/>
    <property type="evidence" value="ECO:0007669"/>
    <property type="project" value="UniProtKB-KW"/>
</dbReference>
<comment type="catalytic activity">
    <reaction evidence="1">
        <text>Thiol-dependent hydrolysis of ester, thioester, amide, peptide and isopeptide bonds formed by the C-terminal Gly of ubiquitin (a 76-residue protein attached to proteins as an intracellular targeting signal).</text>
        <dbReference type="EC" id="3.4.19.12"/>
    </reaction>
</comment>
<keyword evidence="3" id="KW-0645">Protease</keyword>
<dbReference type="SUPFAM" id="SSF54001">
    <property type="entry name" value="Cysteine proteinases"/>
    <property type="match status" value="1"/>
</dbReference>
<feature type="domain" description="OTU" evidence="8">
    <location>
        <begin position="97"/>
        <end position="308"/>
    </location>
</feature>
<dbReference type="Gene3D" id="1.20.1300.20">
    <property type="entry name" value="Peptidase C65 Otubain, subdomain 2"/>
    <property type="match status" value="1"/>
</dbReference>
<evidence type="ECO:0000256" key="3">
    <source>
        <dbReference type="ARBA" id="ARBA00022670"/>
    </source>
</evidence>
<dbReference type="AlphaFoldDB" id="A0A286U7V6"/>
<dbReference type="EC" id="3.4.19.12" evidence="2"/>
<dbReference type="STRING" id="2282107.A0A286U7V6"/>
<accession>A0A286U7V6</accession>
<evidence type="ECO:0000313" key="9">
    <source>
        <dbReference type="EMBL" id="PAV15687.1"/>
    </source>
</evidence>
<evidence type="ECO:0000256" key="7">
    <source>
        <dbReference type="SAM" id="MobiDB-lite"/>
    </source>
</evidence>
<dbReference type="GO" id="GO:0005634">
    <property type="term" value="C:nucleus"/>
    <property type="evidence" value="ECO:0007669"/>
    <property type="project" value="TreeGrafter"/>
</dbReference>
<dbReference type="EMBL" id="NBII01000009">
    <property type="protein sequence ID" value="PAV15687.1"/>
    <property type="molecule type" value="Genomic_DNA"/>
</dbReference>
<dbReference type="PANTHER" id="PTHR12931">
    <property type="entry name" value="UBIQUITIN THIOLESTERASE PROTEIN OTUB"/>
    <property type="match status" value="1"/>
</dbReference>
<feature type="region of interest" description="Disordered" evidence="7">
    <location>
        <begin position="1"/>
        <end position="22"/>
    </location>
</feature>
<sequence>MDSAPPPPPKDVPSSSGSASVPTIVHTDVEGSTSTDLSSLTPLELQQLNQNIMNESASRAPLISESMPIGKLREEYESGASSTFVMQIDYLKGQGYSHIRRTRGDGDCFYRSLAFAWIGRMLKSRNQTIDVAKSLSLLDSTLLILKAAGFQDLVYEDFYDVLISLIRQIVVPEPNGSTLTEAILLEAFQDAEVSNCIVVFLRLLTSAAIRTDPDTYAPFLFHPESGLEVLPQEYCERFVEAIQVEADHVQITALTKILKLNIEVAYLDGHNEDGSVNFVQFHNVPPEDFENPPVLLYRPGHYDILEQDTQF</sequence>
<dbReference type="InParanoid" id="A0A286U7V6"/>
<keyword evidence="5" id="KW-0378">Hydrolase</keyword>
<evidence type="ECO:0000256" key="5">
    <source>
        <dbReference type="ARBA" id="ARBA00022801"/>
    </source>
</evidence>
<dbReference type="GO" id="GO:0043130">
    <property type="term" value="F:ubiquitin binding"/>
    <property type="evidence" value="ECO:0007669"/>
    <property type="project" value="TreeGrafter"/>
</dbReference>
<keyword evidence="6" id="KW-0788">Thiol protease</keyword>
<feature type="compositionally biased region" description="Pro residues" evidence="7">
    <location>
        <begin position="1"/>
        <end position="11"/>
    </location>
</feature>
<dbReference type="Pfam" id="PF10275">
    <property type="entry name" value="Peptidase_C65"/>
    <property type="match status" value="1"/>
</dbReference>
<dbReference type="GO" id="GO:0004843">
    <property type="term" value="F:cysteine-type deubiquitinase activity"/>
    <property type="evidence" value="ECO:0007669"/>
    <property type="project" value="UniProtKB-EC"/>
</dbReference>
<gene>
    <name evidence="9" type="ORF">PNOK_0854500</name>
</gene>
<dbReference type="InterPro" id="IPR042468">
    <property type="entry name" value="Peptidase_C65_otubain_sub1"/>
</dbReference>
<dbReference type="InterPro" id="IPR042467">
    <property type="entry name" value="Peptidase_C65_otubain_sub2"/>
</dbReference>
<dbReference type="InterPro" id="IPR038765">
    <property type="entry name" value="Papain-like_cys_pep_sf"/>
</dbReference>
<dbReference type="CDD" id="cd22749">
    <property type="entry name" value="Otubain_C65"/>
    <property type="match status" value="1"/>
</dbReference>